<evidence type="ECO:0000256" key="2">
    <source>
        <dbReference type="ARBA" id="ARBA00023012"/>
    </source>
</evidence>
<dbReference type="Pfam" id="PF13424">
    <property type="entry name" value="TPR_12"/>
    <property type="match status" value="2"/>
</dbReference>
<dbReference type="EMBL" id="JARAWP010000009">
    <property type="protein sequence ID" value="MDX3019603.1"/>
    <property type="molecule type" value="Genomic_DNA"/>
</dbReference>
<dbReference type="PROSITE" id="PS51755">
    <property type="entry name" value="OMPR_PHOB"/>
    <property type="match status" value="1"/>
</dbReference>
<keyword evidence="3" id="KW-0805">Transcription regulation</keyword>
<dbReference type="SUPFAM" id="SSF48452">
    <property type="entry name" value="TPR-like"/>
    <property type="match status" value="2"/>
</dbReference>
<dbReference type="Gene3D" id="3.40.50.300">
    <property type="entry name" value="P-loop containing nucleotide triphosphate hydrolases"/>
    <property type="match status" value="1"/>
</dbReference>
<dbReference type="PRINTS" id="PR00364">
    <property type="entry name" value="DISEASERSIST"/>
</dbReference>
<feature type="repeat" description="TPR" evidence="6">
    <location>
        <begin position="754"/>
        <end position="787"/>
    </location>
</feature>
<gene>
    <name evidence="10" type="ORF">PV666_17125</name>
</gene>
<dbReference type="GeneID" id="69811529"/>
<keyword evidence="4 7" id="KW-0238">DNA-binding</keyword>
<dbReference type="SMART" id="SM00028">
    <property type="entry name" value="TPR"/>
    <property type="match status" value="6"/>
</dbReference>
<reference evidence="10 11" key="1">
    <citation type="journal article" date="2023" name="Microb. Genom.">
        <title>Mesoterricola silvestris gen. nov., sp. nov., Mesoterricola sediminis sp. nov., Geothrix oryzae sp. nov., Geothrix edaphica sp. nov., Geothrix rubra sp. nov., and Geothrix limicola sp. nov., six novel members of Acidobacteriota isolated from soils.</title>
        <authorList>
            <person name="Weisberg A.J."/>
            <person name="Pearce E."/>
            <person name="Kramer C.G."/>
            <person name="Chang J.H."/>
            <person name="Clarke C.R."/>
        </authorList>
    </citation>
    <scope>NUCLEOTIDE SEQUENCE [LARGE SCALE GENOMIC DNA]</scope>
    <source>
        <strain evidence="10 11">NB05-1H</strain>
    </source>
</reference>
<dbReference type="PROSITE" id="PS50005">
    <property type="entry name" value="TPR"/>
    <property type="match status" value="1"/>
</dbReference>
<evidence type="ECO:0000256" key="6">
    <source>
        <dbReference type="PROSITE-ProRule" id="PRU00339"/>
    </source>
</evidence>
<accession>A0ABU4LVB0</accession>
<dbReference type="SMART" id="SM01043">
    <property type="entry name" value="BTAD"/>
    <property type="match status" value="1"/>
</dbReference>
<dbReference type="Pfam" id="PF03704">
    <property type="entry name" value="BTAD"/>
    <property type="match status" value="1"/>
</dbReference>
<comment type="similarity">
    <text evidence="1">Belongs to the AfsR/DnrI/RedD regulatory family.</text>
</comment>
<dbReference type="Proteomes" id="UP001272987">
    <property type="component" value="Unassembled WGS sequence"/>
</dbReference>
<dbReference type="InterPro" id="IPR051677">
    <property type="entry name" value="AfsR-DnrI-RedD_regulator"/>
</dbReference>
<keyword evidence="5" id="KW-0804">Transcription</keyword>
<keyword evidence="6" id="KW-0802">TPR repeat</keyword>
<dbReference type="Pfam" id="PF00486">
    <property type="entry name" value="Trans_reg_C"/>
    <property type="match status" value="1"/>
</dbReference>
<feature type="domain" description="OmpR/PhoB-type" evidence="9">
    <location>
        <begin position="1"/>
        <end position="96"/>
    </location>
</feature>
<dbReference type="SMART" id="SM00862">
    <property type="entry name" value="Trans_reg_C"/>
    <property type="match status" value="1"/>
</dbReference>
<dbReference type="PANTHER" id="PTHR35807">
    <property type="entry name" value="TRANSCRIPTIONAL REGULATOR REDD-RELATED"/>
    <property type="match status" value="1"/>
</dbReference>
<dbReference type="SUPFAM" id="SSF46894">
    <property type="entry name" value="C-terminal effector domain of the bipartite response regulators"/>
    <property type="match status" value="1"/>
</dbReference>
<evidence type="ECO:0000259" key="9">
    <source>
        <dbReference type="PROSITE" id="PS51755"/>
    </source>
</evidence>
<dbReference type="Pfam" id="PF00931">
    <property type="entry name" value="NB-ARC"/>
    <property type="match status" value="1"/>
</dbReference>
<evidence type="ECO:0000256" key="8">
    <source>
        <dbReference type="SAM" id="MobiDB-lite"/>
    </source>
</evidence>
<dbReference type="Gene3D" id="1.10.10.10">
    <property type="entry name" value="Winged helix-like DNA-binding domain superfamily/Winged helix DNA-binding domain"/>
    <property type="match status" value="1"/>
</dbReference>
<organism evidence="10 11">
    <name type="scientific">Streptomyces acidiscabies</name>
    <dbReference type="NCBI Taxonomy" id="42234"/>
    <lineage>
        <taxon>Bacteria</taxon>
        <taxon>Bacillati</taxon>
        <taxon>Actinomycetota</taxon>
        <taxon>Actinomycetes</taxon>
        <taxon>Kitasatosporales</taxon>
        <taxon>Streptomycetaceae</taxon>
        <taxon>Streptomyces</taxon>
    </lineage>
</organism>
<proteinExistence type="inferred from homology"/>
<sequence>MDLRIRVLGPVELHADRQIDALGSAKERILLAALAFDAGRPVPADTLVDRLWGDGSAPARPRANLHTYVARIRRRLRDLGSDEYLVPRTHSYTLDLDPERVDCHRFQNLAAQARALADRGADRQALRLLDEADALWHGEPLAGLPGLWPEHVRGILAERRLAARLTRADVELRAGHYADLVPDLTALSDDHPTDEALAARLMTAAYGCGRLADALRVYDSVRRRLAEDLGSDPGEALTRLHRLILGGAPVESLPARPEPAVSAPHTLPSHAELVGRERELAAIVRYAATAAPRHVIALQTVSGMAGVGKTTLALHAAEHLTPRYPDGLVHLDLRTHAPGQHPLTETSALTTLIRAFGVPASSLPGDLDGLATLWRGLLSDRRAIVILDDVRDAAQLRSLLPGPSPSLVLVTSRRRLTGLPGLHSIELDVLPAGDAVALFRSVAGGERTGQTNEVADVVRLTGYLPLGIELVAGRLASRPTWTTAHLLRRLTQSPGRLREIRDGTGGEIAAAFEISFRALESGHQKVFRFLGLRFGPTIDAYAVAALADLPLDDAEDILESLLDSHLIQEPATERFTLHDLLGEYARALVMSEESDTDRAEAVSRLLDFCLQAADSADRIAYPRRLRTDRARLAGRRLPSWADSAAARDWLAAERIGLMAAERHCRTTGHPREAALLASALAAFLDDEGHSTEAWRMHAAAAEHWGAAQDAHRETHALIDLGNALTACNRYQEARTAYTRALNNADTRTDTEASAEALHQLGILYWHLGELPQALSHQCRTLTLHESTGDEWQIARCHSNLGITHLYMGNFEDSKESFDAALAGFRRSMDMRRYARTLNNLSDLNLHIGKKSVARDLLQESLRIFGDMKIPWEKAATQANLAATMESPQDLTEILDLYQDSFSTFRRLGDRRNAADTLRAMGEALHSAGRFTEAADRHRHALEMAHSVGATSEAAQALHGLALAEQQLGQMEAAEAHLVEAITLTERTGAASEAAKARESLAKLRGAQKTDSPGGT</sequence>
<keyword evidence="2" id="KW-0902">Two-component regulatory system</keyword>
<evidence type="ECO:0000256" key="1">
    <source>
        <dbReference type="ARBA" id="ARBA00005820"/>
    </source>
</evidence>
<feature type="region of interest" description="Disordered" evidence="8">
    <location>
        <begin position="987"/>
        <end position="1015"/>
    </location>
</feature>
<evidence type="ECO:0000256" key="3">
    <source>
        <dbReference type="ARBA" id="ARBA00023015"/>
    </source>
</evidence>
<feature type="DNA-binding region" description="OmpR/PhoB-type" evidence="7">
    <location>
        <begin position="1"/>
        <end position="96"/>
    </location>
</feature>
<keyword evidence="11" id="KW-1185">Reference proteome</keyword>
<dbReference type="Gene3D" id="1.25.40.10">
    <property type="entry name" value="Tetratricopeptide repeat domain"/>
    <property type="match status" value="3"/>
</dbReference>
<evidence type="ECO:0000313" key="11">
    <source>
        <dbReference type="Proteomes" id="UP001272987"/>
    </source>
</evidence>
<evidence type="ECO:0000256" key="4">
    <source>
        <dbReference type="ARBA" id="ARBA00023125"/>
    </source>
</evidence>
<dbReference type="InterPro" id="IPR019734">
    <property type="entry name" value="TPR_rpt"/>
</dbReference>
<evidence type="ECO:0000256" key="7">
    <source>
        <dbReference type="PROSITE-ProRule" id="PRU01091"/>
    </source>
</evidence>
<dbReference type="PANTHER" id="PTHR35807:SF1">
    <property type="entry name" value="TRANSCRIPTIONAL REGULATOR REDD"/>
    <property type="match status" value="1"/>
</dbReference>
<dbReference type="InterPro" id="IPR016032">
    <property type="entry name" value="Sig_transdc_resp-reg_C-effctor"/>
</dbReference>
<dbReference type="InterPro" id="IPR027417">
    <property type="entry name" value="P-loop_NTPase"/>
</dbReference>
<evidence type="ECO:0000256" key="5">
    <source>
        <dbReference type="ARBA" id="ARBA00023163"/>
    </source>
</evidence>
<name>A0ABU4LVB0_9ACTN</name>
<comment type="caution">
    <text evidence="10">The sequence shown here is derived from an EMBL/GenBank/DDBJ whole genome shotgun (WGS) entry which is preliminary data.</text>
</comment>
<dbReference type="Pfam" id="PF13176">
    <property type="entry name" value="TPR_7"/>
    <property type="match status" value="1"/>
</dbReference>
<dbReference type="InterPro" id="IPR002182">
    <property type="entry name" value="NB-ARC"/>
</dbReference>
<protein>
    <submittedName>
        <fullName evidence="10">BTAD domain-containing putative transcriptional regulator</fullName>
    </submittedName>
</protein>
<dbReference type="InterPro" id="IPR001867">
    <property type="entry name" value="OmpR/PhoB-type_DNA-bd"/>
</dbReference>
<dbReference type="SUPFAM" id="SSF52540">
    <property type="entry name" value="P-loop containing nucleoside triphosphate hydrolases"/>
    <property type="match status" value="1"/>
</dbReference>
<dbReference type="InterPro" id="IPR036388">
    <property type="entry name" value="WH-like_DNA-bd_sf"/>
</dbReference>
<evidence type="ECO:0000313" key="10">
    <source>
        <dbReference type="EMBL" id="MDX3019603.1"/>
    </source>
</evidence>
<dbReference type="CDD" id="cd15831">
    <property type="entry name" value="BTAD"/>
    <property type="match status" value="1"/>
</dbReference>
<dbReference type="RefSeq" id="WP_029183786.1">
    <property type="nucleotide sequence ID" value="NZ_BCML01000012.1"/>
</dbReference>
<dbReference type="Pfam" id="PF13374">
    <property type="entry name" value="TPR_10"/>
    <property type="match status" value="1"/>
</dbReference>
<dbReference type="InterPro" id="IPR011990">
    <property type="entry name" value="TPR-like_helical_dom_sf"/>
</dbReference>
<dbReference type="InterPro" id="IPR005158">
    <property type="entry name" value="BTAD"/>
</dbReference>